<dbReference type="EMBL" id="RJVU01008195">
    <property type="protein sequence ID" value="ROL53576.1"/>
    <property type="molecule type" value="Genomic_DNA"/>
</dbReference>
<dbReference type="PANTHER" id="PTHR16795">
    <property type="entry name" value="LIMBIN/ELLIS-VAN CREVELD PROTEIN"/>
    <property type="match status" value="1"/>
</dbReference>
<dbReference type="PANTHER" id="PTHR16795:SF14">
    <property type="entry name" value="LIMBIN"/>
    <property type="match status" value="1"/>
</dbReference>
<keyword evidence="14" id="KW-1185">Reference proteome</keyword>
<feature type="coiled-coil region" evidence="10">
    <location>
        <begin position="566"/>
        <end position="593"/>
    </location>
</feature>
<proteinExistence type="predicted"/>
<keyword evidence="10" id="KW-0175">Coiled coil</keyword>
<feature type="compositionally biased region" description="Low complexity" evidence="11">
    <location>
        <begin position="1068"/>
        <end position="1092"/>
    </location>
</feature>
<keyword evidence="3" id="KW-1003">Cell membrane</keyword>
<dbReference type="Proteomes" id="UP000281406">
    <property type="component" value="Unassembled WGS sequence"/>
</dbReference>
<accession>A0A3N0Z521</accession>
<keyword evidence="4" id="KW-0963">Cytoplasm</keyword>
<comment type="subcellular location">
    <subcellularLocation>
        <location evidence="2">Cell membrane</location>
        <topology evidence="2">Single-pass membrane protein</topology>
    </subcellularLocation>
    <subcellularLocation>
        <location evidence="1">Cytoplasm</location>
        <location evidence="1">Cytoskeleton</location>
        <location evidence="1">Cilium basal body</location>
    </subcellularLocation>
</comment>
<evidence type="ECO:0000256" key="9">
    <source>
        <dbReference type="ARBA" id="ARBA00023273"/>
    </source>
</evidence>
<sequence>MDGWIDGWFVIMNALIFIARAEDVARSRARAHNRSTAARSDIVRSNHHPVKDVQKFQRKKEMRRSIGSSEQYTDDVISSQWAGQRTTGNVSHRVDAGSGTPQVRVTLVVRNPEEGRDLSQLCIRDSVSDVILQKTNGSVDVDRSLLFLFFLGSFLLTLLLASLSVVSVKLLRRRRLLSCTAHTRSSLNEEAGPYEGACDITATANEEAAFEDKFVDVLMLEDPQNMIQALDSLNVSTLSRAAVALERVRVQMFKGLVSVLLAGVGAAGRLSVRAERRVLGVVHGQIVGMEGKVQEEHVARMAALAAQCNLETQEEMESLQHKHMSEAAHAERLLQHAPQQQDVPDLRALLEELHKQEQERLQKRLRVRHEHASAQALRQQALRRRSELHKILGEELEEAVRTGELEKTTASKLLLQYYSCQDALEEGLDVLLANQRALLAERHVQRCFLAQSLQSLQAVTSDAFSSSAARIRDARAHGECSDVQLEILHVKQNLEETVCLNQYLQKWTELLMYQNNELSELINHLDEETAARTRKASLCVLQTSLAELKAASPGSVRLLPQTEAIQERLQRRGKAAARELRSAQSRVRQEQRQELQDQRRIRDAFREYCSALCVCQRSLSHEQRLCLQLECVNAACRLDRCLVLHHAICELERLSSDASDPSVTLSDPTVTPAGSETERSSEVTELQCFQRRLQERLRPQHSDTQNDTRQRWEHAEKKTKVTETHAALLKLQTLITAELHTSDATHAIHTHRLALEEVELWLQQEAEMWEESAEGRGCCSDDDDDDEEDMFTVKADSGVSVLLQEALFKRQQLQRSTDRCHSNDLAFTAALVKQALMAVPDLHMVLRLLLPTVPEGELLSLIDALGPGAGGGSGCCASLADGLKHEVLSRNLSQSPQHRDRERDRLLKKRQKLLDKLLSGAGGSEDIHETRRRRRRVRDLPVPEPSSLQPMETEAGRMTRDDNEGAWSVGVAQDSLVSTRDDNEGVWSVGVAQGSLVSTRDGNEGAWSVGVAQDSLVSTRDGNEGAWPVGVAQDSLVSSERLFVFRCAPPTAQQQTQTTRSRKKKRNFLNFKKASVAPQQQTTTTPQGIMGT</sequence>
<evidence type="ECO:0000256" key="3">
    <source>
        <dbReference type="ARBA" id="ARBA00022475"/>
    </source>
</evidence>
<evidence type="ECO:0000313" key="14">
    <source>
        <dbReference type="Proteomes" id="UP000281406"/>
    </source>
</evidence>
<evidence type="ECO:0000256" key="7">
    <source>
        <dbReference type="ARBA" id="ARBA00023136"/>
    </source>
</evidence>
<evidence type="ECO:0000256" key="4">
    <source>
        <dbReference type="ARBA" id="ARBA00022490"/>
    </source>
</evidence>
<evidence type="ECO:0000256" key="8">
    <source>
        <dbReference type="ARBA" id="ARBA00023212"/>
    </source>
</evidence>
<feature type="compositionally biased region" description="Polar residues" evidence="11">
    <location>
        <begin position="658"/>
        <end position="674"/>
    </location>
</feature>
<keyword evidence="6 12" id="KW-1133">Transmembrane helix</keyword>
<gene>
    <name evidence="13" type="ORF">DPX16_2218</name>
</gene>
<dbReference type="GO" id="GO:0098797">
    <property type="term" value="C:plasma membrane protein complex"/>
    <property type="evidence" value="ECO:0007669"/>
    <property type="project" value="TreeGrafter"/>
</dbReference>
<dbReference type="Pfam" id="PF12297">
    <property type="entry name" value="EVC2_like"/>
    <property type="match status" value="1"/>
</dbReference>
<keyword evidence="8" id="KW-0206">Cytoskeleton</keyword>
<evidence type="ECO:0000256" key="10">
    <source>
        <dbReference type="SAM" id="Coils"/>
    </source>
</evidence>
<feature type="transmembrane region" description="Helical" evidence="12">
    <location>
        <begin position="145"/>
        <end position="168"/>
    </location>
</feature>
<keyword evidence="7 12" id="KW-0472">Membrane</keyword>
<name>A0A3N0Z521_ANAGA</name>
<dbReference type="AlphaFoldDB" id="A0A3N0Z521"/>
<reference evidence="13 14" key="1">
    <citation type="submission" date="2018-10" db="EMBL/GenBank/DDBJ databases">
        <title>Genome assembly for a Yunnan-Guizhou Plateau 3E fish, Anabarilius grahami (Regan), and its evolutionary and genetic applications.</title>
        <authorList>
            <person name="Jiang W."/>
        </authorList>
    </citation>
    <scope>NUCLEOTIDE SEQUENCE [LARGE SCALE GENOMIC DNA]</scope>
    <source>
        <strain evidence="13">AG-KIZ</strain>
        <tissue evidence="13">Muscle</tissue>
    </source>
</reference>
<comment type="caution">
    <text evidence="13">The sequence shown here is derived from an EMBL/GenBank/DDBJ whole genome shotgun (WGS) entry which is preliminary data.</text>
</comment>
<dbReference type="InterPro" id="IPR026501">
    <property type="entry name" value="Limbin/EVC"/>
</dbReference>
<evidence type="ECO:0000256" key="12">
    <source>
        <dbReference type="SAM" id="Phobius"/>
    </source>
</evidence>
<dbReference type="GO" id="GO:0007224">
    <property type="term" value="P:smoothened signaling pathway"/>
    <property type="evidence" value="ECO:0007669"/>
    <property type="project" value="InterPro"/>
</dbReference>
<evidence type="ECO:0000256" key="11">
    <source>
        <dbReference type="SAM" id="MobiDB-lite"/>
    </source>
</evidence>
<evidence type="ECO:0000256" key="6">
    <source>
        <dbReference type="ARBA" id="ARBA00022989"/>
    </source>
</evidence>
<evidence type="ECO:0000256" key="5">
    <source>
        <dbReference type="ARBA" id="ARBA00022692"/>
    </source>
</evidence>
<keyword evidence="9" id="KW-0966">Cell projection</keyword>
<protein>
    <submittedName>
        <fullName evidence="13">Limbin</fullName>
    </submittedName>
</protein>
<evidence type="ECO:0000256" key="1">
    <source>
        <dbReference type="ARBA" id="ARBA00004120"/>
    </source>
</evidence>
<dbReference type="OrthoDB" id="8852462at2759"/>
<dbReference type="GO" id="GO:0060170">
    <property type="term" value="C:ciliary membrane"/>
    <property type="evidence" value="ECO:0007669"/>
    <property type="project" value="TreeGrafter"/>
</dbReference>
<feature type="region of interest" description="Disordered" evidence="11">
    <location>
        <begin position="918"/>
        <end position="959"/>
    </location>
</feature>
<evidence type="ECO:0000256" key="2">
    <source>
        <dbReference type="ARBA" id="ARBA00004162"/>
    </source>
</evidence>
<feature type="region of interest" description="Disordered" evidence="11">
    <location>
        <begin position="1051"/>
        <end position="1092"/>
    </location>
</feature>
<evidence type="ECO:0000313" key="13">
    <source>
        <dbReference type="EMBL" id="ROL53576.1"/>
    </source>
</evidence>
<feature type="region of interest" description="Disordered" evidence="11">
    <location>
        <begin position="658"/>
        <end position="681"/>
    </location>
</feature>
<dbReference type="InterPro" id="IPR022076">
    <property type="entry name" value="Limbin"/>
</dbReference>
<organism evidence="13 14">
    <name type="scientific">Anabarilius grahami</name>
    <name type="common">Kanglang fish</name>
    <name type="synonym">Barilius grahami</name>
    <dbReference type="NCBI Taxonomy" id="495550"/>
    <lineage>
        <taxon>Eukaryota</taxon>
        <taxon>Metazoa</taxon>
        <taxon>Chordata</taxon>
        <taxon>Craniata</taxon>
        <taxon>Vertebrata</taxon>
        <taxon>Euteleostomi</taxon>
        <taxon>Actinopterygii</taxon>
        <taxon>Neopterygii</taxon>
        <taxon>Teleostei</taxon>
        <taxon>Ostariophysi</taxon>
        <taxon>Cypriniformes</taxon>
        <taxon>Xenocyprididae</taxon>
        <taxon>Xenocypridinae</taxon>
        <taxon>Xenocypridinae incertae sedis</taxon>
        <taxon>Anabarilius</taxon>
    </lineage>
</organism>
<keyword evidence="5 12" id="KW-0812">Transmembrane</keyword>